<dbReference type="InParanoid" id="A0A0D2A2Y9"/>
<keyword evidence="3" id="KW-1185">Reference proteome</keyword>
<dbReference type="HOGENOM" id="CLU_1332836_0_0_1"/>
<gene>
    <name evidence="2" type="ORF">PV09_07733</name>
</gene>
<name>A0A0D2A2Y9_9PEZI</name>
<reference evidence="2 3" key="1">
    <citation type="submission" date="2015-01" db="EMBL/GenBank/DDBJ databases">
        <title>The Genome Sequence of Ochroconis gallopava CBS43764.</title>
        <authorList>
            <consortium name="The Broad Institute Genomics Platform"/>
            <person name="Cuomo C."/>
            <person name="de Hoog S."/>
            <person name="Gorbushina A."/>
            <person name="Stielow B."/>
            <person name="Teixiera M."/>
            <person name="Abouelleil A."/>
            <person name="Chapman S.B."/>
            <person name="Priest M."/>
            <person name="Young S.K."/>
            <person name="Wortman J."/>
            <person name="Nusbaum C."/>
            <person name="Birren B."/>
        </authorList>
    </citation>
    <scope>NUCLEOTIDE SEQUENCE [LARGE SCALE GENOMIC DNA]</scope>
    <source>
        <strain evidence="2 3">CBS 43764</strain>
    </source>
</reference>
<dbReference type="AlphaFoldDB" id="A0A0D2A2Y9"/>
<dbReference type="RefSeq" id="XP_016210619.1">
    <property type="nucleotide sequence ID" value="XM_016361540.1"/>
</dbReference>
<protein>
    <submittedName>
        <fullName evidence="2">Uncharacterized protein</fullName>
    </submittedName>
</protein>
<proteinExistence type="predicted"/>
<accession>A0A0D2A2Y9</accession>
<organism evidence="2 3">
    <name type="scientific">Verruconis gallopava</name>
    <dbReference type="NCBI Taxonomy" id="253628"/>
    <lineage>
        <taxon>Eukaryota</taxon>
        <taxon>Fungi</taxon>
        <taxon>Dikarya</taxon>
        <taxon>Ascomycota</taxon>
        <taxon>Pezizomycotina</taxon>
        <taxon>Dothideomycetes</taxon>
        <taxon>Pleosporomycetidae</taxon>
        <taxon>Venturiales</taxon>
        <taxon>Sympoventuriaceae</taxon>
        <taxon>Verruconis</taxon>
    </lineage>
</organism>
<dbReference type="Proteomes" id="UP000053259">
    <property type="component" value="Unassembled WGS sequence"/>
</dbReference>
<dbReference type="EMBL" id="KN847560">
    <property type="protein sequence ID" value="KIW00750.1"/>
    <property type="molecule type" value="Genomic_DNA"/>
</dbReference>
<evidence type="ECO:0000313" key="2">
    <source>
        <dbReference type="EMBL" id="KIW00750.1"/>
    </source>
</evidence>
<sequence>MAEHMRSLPEMAPLQASMQETTDGEQQLVELLKPTCYKPTDTVPKLVDSFASIKNQRPGHKVGARKEIEKREKRQVQARKDFASNCVQTRQPSTSQRAGRVQSTQVEHAWPDWLQATPILPMDFFGVAHTTWDRQIHFELAYGRLIGAVPNGGVFEDERGRRRQRGVREDEIWVAREKSKIRSRITGKSRESPTGGILNGKCEERR</sequence>
<feature type="region of interest" description="Disordered" evidence="1">
    <location>
        <begin position="183"/>
        <end position="206"/>
    </location>
</feature>
<dbReference type="VEuPathDB" id="FungiDB:PV09_07733"/>
<evidence type="ECO:0000313" key="3">
    <source>
        <dbReference type="Proteomes" id="UP000053259"/>
    </source>
</evidence>
<dbReference type="GeneID" id="27315706"/>
<evidence type="ECO:0000256" key="1">
    <source>
        <dbReference type="SAM" id="MobiDB-lite"/>
    </source>
</evidence>